<organism evidence="2 3">
    <name type="scientific">Terricaulis silvestris</name>
    <dbReference type="NCBI Taxonomy" id="2686094"/>
    <lineage>
        <taxon>Bacteria</taxon>
        <taxon>Pseudomonadati</taxon>
        <taxon>Pseudomonadota</taxon>
        <taxon>Alphaproteobacteria</taxon>
        <taxon>Caulobacterales</taxon>
        <taxon>Caulobacteraceae</taxon>
        <taxon>Terricaulis</taxon>
    </lineage>
</organism>
<feature type="compositionally biased region" description="Basic and acidic residues" evidence="1">
    <location>
        <begin position="228"/>
        <end position="237"/>
    </location>
</feature>
<feature type="compositionally biased region" description="Low complexity" evidence="1">
    <location>
        <begin position="183"/>
        <end position="196"/>
    </location>
</feature>
<feature type="region of interest" description="Disordered" evidence="1">
    <location>
        <begin position="112"/>
        <end position="156"/>
    </location>
</feature>
<gene>
    <name evidence="2" type="ORF">DSM104635_01153</name>
</gene>
<accession>A0A6I6MHG6</accession>
<dbReference type="AlphaFoldDB" id="A0A6I6MHG6"/>
<dbReference type="RefSeq" id="WP_158765284.1">
    <property type="nucleotide sequence ID" value="NZ_CP047045.1"/>
</dbReference>
<keyword evidence="3" id="KW-1185">Reference proteome</keyword>
<name>A0A6I6MHG6_9CAUL</name>
<protein>
    <submittedName>
        <fullName evidence="2">Uncharacterized protein</fullName>
    </submittedName>
</protein>
<evidence type="ECO:0000313" key="2">
    <source>
        <dbReference type="EMBL" id="QGZ94335.1"/>
    </source>
</evidence>
<reference evidence="3" key="1">
    <citation type="submission" date="2019-12" db="EMBL/GenBank/DDBJ databases">
        <title>Complete genome of Terracaulis silvestris 0127_4.</title>
        <authorList>
            <person name="Vieira S."/>
            <person name="Riedel T."/>
            <person name="Sproer C."/>
            <person name="Pascual J."/>
            <person name="Boedeker C."/>
            <person name="Overmann J."/>
        </authorList>
    </citation>
    <scope>NUCLEOTIDE SEQUENCE [LARGE SCALE GENOMIC DNA]</scope>
    <source>
        <strain evidence="3">0127_4</strain>
    </source>
</reference>
<dbReference type="Proteomes" id="UP000431269">
    <property type="component" value="Chromosome"/>
</dbReference>
<sequence length="252" mass="27758">MGAVLSLIRNWLLGLGLFAGGTAAVAVALSFAIAGPPTDEEMSALSGFTDDAMREGGALAERAAASFCAEVDICETAPVTVAEAPPSMAPPPLPEPEVVPEPASEIVVTAPLLGGQDNAPRIEARRQRAEPRGSRRELRARAERARPAPLQTPRQSTIEHLAEREAPAIQDVPAAYQADFGPDDQQQVAQQPADDQAYYDEHYADNEGSYDGWEDDWRAERRARREQRRREEERYYEDQSEEAPPEEYWPAY</sequence>
<proteinExistence type="predicted"/>
<dbReference type="KEGG" id="tsv:DSM104635_01153"/>
<dbReference type="EMBL" id="CP047045">
    <property type="protein sequence ID" value="QGZ94335.1"/>
    <property type="molecule type" value="Genomic_DNA"/>
</dbReference>
<feature type="region of interest" description="Disordered" evidence="1">
    <location>
        <begin position="169"/>
        <end position="252"/>
    </location>
</feature>
<feature type="compositionally biased region" description="Basic and acidic residues" evidence="1">
    <location>
        <begin position="120"/>
        <end position="146"/>
    </location>
</feature>
<evidence type="ECO:0000313" key="3">
    <source>
        <dbReference type="Proteomes" id="UP000431269"/>
    </source>
</evidence>
<evidence type="ECO:0000256" key="1">
    <source>
        <dbReference type="SAM" id="MobiDB-lite"/>
    </source>
</evidence>